<reference evidence="9 10" key="1">
    <citation type="submission" date="2024-03" db="EMBL/GenBank/DDBJ databases">
        <authorList>
            <person name="Jo J.-H."/>
        </authorList>
    </citation>
    <scope>NUCLEOTIDE SEQUENCE [LARGE SCALE GENOMIC DNA]</scope>
    <source>
        <strain evidence="9 10">PS1R-30</strain>
    </source>
</reference>
<comment type="subcellular location">
    <subcellularLocation>
        <location evidence="1">Cell membrane</location>
        <topology evidence="1">Multi-pass membrane protein</topology>
    </subcellularLocation>
</comment>
<feature type="coiled-coil region" evidence="7">
    <location>
        <begin position="123"/>
        <end position="150"/>
    </location>
</feature>
<comment type="caution">
    <text evidence="9">The sequence shown here is derived from an EMBL/GenBank/DDBJ whole genome shotgun (WGS) entry which is preliminary data.</text>
</comment>
<dbReference type="PANTHER" id="PTHR33452:SF1">
    <property type="entry name" value="INNER MEMBRANE PROTEIN YPHA-RELATED"/>
    <property type="match status" value="1"/>
</dbReference>
<keyword evidence="10" id="KW-1185">Reference proteome</keyword>
<keyword evidence="4 8" id="KW-0812">Transmembrane</keyword>
<evidence type="ECO:0000256" key="5">
    <source>
        <dbReference type="ARBA" id="ARBA00022989"/>
    </source>
</evidence>
<dbReference type="InterPro" id="IPR051907">
    <property type="entry name" value="DoxX-like_oxidoreductase"/>
</dbReference>
<organism evidence="9 10">
    <name type="scientific">Novosphingobium anseongense</name>
    <dbReference type="NCBI Taxonomy" id="3133436"/>
    <lineage>
        <taxon>Bacteria</taxon>
        <taxon>Pseudomonadati</taxon>
        <taxon>Pseudomonadota</taxon>
        <taxon>Alphaproteobacteria</taxon>
        <taxon>Sphingomonadales</taxon>
        <taxon>Sphingomonadaceae</taxon>
        <taxon>Novosphingobium</taxon>
    </lineage>
</organism>
<keyword evidence="6 8" id="KW-0472">Membrane</keyword>
<feature type="transmembrane region" description="Helical" evidence="8">
    <location>
        <begin position="37"/>
        <end position="60"/>
    </location>
</feature>
<dbReference type="Proteomes" id="UP001361239">
    <property type="component" value="Unassembled WGS sequence"/>
</dbReference>
<sequence>MTTLLAFIGRLLIALLFIVSGANKLMDISGTDTMIRAAGLPGGLALLVGLFEVAAGLALVFGVATRLTAVILAGFCLVTAFFFHNNFTDPMQAAMLLKNLAIAGGLFALTALDNVRWSYDAMRARRRAEVAELRAEAKAHDAEVRAARAEGAAEAAHAVPVETVHGDTVVADGGTLVRKRRWL</sequence>
<accession>A0ABU8RXY4</accession>
<evidence type="ECO:0000256" key="7">
    <source>
        <dbReference type="SAM" id="Coils"/>
    </source>
</evidence>
<evidence type="ECO:0000256" key="6">
    <source>
        <dbReference type="ARBA" id="ARBA00023136"/>
    </source>
</evidence>
<protein>
    <submittedName>
        <fullName evidence="9">DoxX family protein</fullName>
    </submittedName>
</protein>
<name>A0ABU8RXY4_9SPHN</name>
<dbReference type="EMBL" id="JBBHJZ010000003">
    <property type="protein sequence ID" value="MEJ5977950.1"/>
    <property type="molecule type" value="Genomic_DNA"/>
</dbReference>
<keyword evidence="7" id="KW-0175">Coiled coil</keyword>
<dbReference type="Pfam" id="PF07681">
    <property type="entry name" value="DoxX"/>
    <property type="match status" value="1"/>
</dbReference>
<feature type="transmembrane region" description="Helical" evidence="8">
    <location>
        <begin position="67"/>
        <end position="84"/>
    </location>
</feature>
<evidence type="ECO:0000256" key="8">
    <source>
        <dbReference type="SAM" id="Phobius"/>
    </source>
</evidence>
<dbReference type="InterPro" id="IPR032808">
    <property type="entry name" value="DoxX"/>
</dbReference>
<comment type="similarity">
    <text evidence="2">Belongs to the DoxX family.</text>
</comment>
<keyword evidence="3" id="KW-1003">Cell membrane</keyword>
<keyword evidence="5 8" id="KW-1133">Transmembrane helix</keyword>
<evidence type="ECO:0000313" key="9">
    <source>
        <dbReference type="EMBL" id="MEJ5977950.1"/>
    </source>
</evidence>
<evidence type="ECO:0000256" key="1">
    <source>
        <dbReference type="ARBA" id="ARBA00004651"/>
    </source>
</evidence>
<evidence type="ECO:0000256" key="2">
    <source>
        <dbReference type="ARBA" id="ARBA00006679"/>
    </source>
</evidence>
<proteinExistence type="inferred from homology"/>
<evidence type="ECO:0000313" key="10">
    <source>
        <dbReference type="Proteomes" id="UP001361239"/>
    </source>
</evidence>
<evidence type="ECO:0000256" key="4">
    <source>
        <dbReference type="ARBA" id="ARBA00022692"/>
    </source>
</evidence>
<feature type="transmembrane region" description="Helical" evidence="8">
    <location>
        <begin position="96"/>
        <end position="117"/>
    </location>
</feature>
<evidence type="ECO:0000256" key="3">
    <source>
        <dbReference type="ARBA" id="ARBA00022475"/>
    </source>
</evidence>
<dbReference type="RefSeq" id="WP_339587897.1">
    <property type="nucleotide sequence ID" value="NZ_JBBHJZ010000003.1"/>
</dbReference>
<gene>
    <name evidence="9" type="ORF">WG901_14970</name>
</gene>
<dbReference type="PANTHER" id="PTHR33452">
    <property type="entry name" value="OXIDOREDUCTASE CATD-RELATED"/>
    <property type="match status" value="1"/>
</dbReference>